<evidence type="ECO:0000256" key="4">
    <source>
        <dbReference type="ARBA" id="ARBA00023136"/>
    </source>
</evidence>
<dbReference type="Proteomes" id="UP000321798">
    <property type="component" value="Unassembled WGS sequence"/>
</dbReference>
<keyword evidence="3 5" id="KW-1133">Transmembrane helix</keyword>
<dbReference type="GO" id="GO:0012505">
    <property type="term" value="C:endomembrane system"/>
    <property type="evidence" value="ECO:0007669"/>
    <property type="project" value="UniProtKB-SubCell"/>
</dbReference>
<dbReference type="Pfam" id="PF01988">
    <property type="entry name" value="VIT1"/>
    <property type="match status" value="2"/>
</dbReference>
<dbReference type="PANTHER" id="PTHR31851">
    <property type="entry name" value="FE(2+)/MN(2+) TRANSPORTER PCL1"/>
    <property type="match status" value="1"/>
</dbReference>
<dbReference type="AlphaFoldDB" id="A0A512PII3"/>
<evidence type="ECO:0000313" key="6">
    <source>
        <dbReference type="EMBL" id="GEP71006.1"/>
    </source>
</evidence>
<comment type="subcellular location">
    <subcellularLocation>
        <location evidence="1">Endomembrane system</location>
        <topology evidence="1">Multi-pass membrane protein</topology>
    </subcellularLocation>
</comment>
<evidence type="ECO:0000256" key="2">
    <source>
        <dbReference type="ARBA" id="ARBA00022692"/>
    </source>
</evidence>
<keyword evidence="4 5" id="KW-0472">Membrane</keyword>
<evidence type="ECO:0000256" key="5">
    <source>
        <dbReference type="SAM" id="Phobius"/>
    </source>
</evidence>
<evidence type="ECO:0000256" key="1">
    <source>
        <dbReference type="ARBA" id="ARBA00004127"/>
    </source>
</evidence>
<feature type="transmembrane region" description="Helical" evidence="5">
    <location>
        <begin position="108"/>
        <end position="134"/>
    </location>
</feature>
<dbReference type="EMBL" id="BKAL01000020">
    <property type="protein sequence ID" value="GEP71006.1"/>
    <property type="molecule type" value="Genomic_DNA"/>
</dbReference>
<organism evidence="6 7">
    <name type="scientific">Cellulomonas soli</name>
    <dbReference type="NCBI Taxonomy" id="931535"/>
    <lineage>
        <taxon>Bacteria</taxon>
        <taxon>Bacillati</taxon>
        <taxon>Actinomycetota</taxon>
        <taxon>Actinomycetes</taxon>
        <taxon>Micrococcales</taxon>
        <taxon>Cellulomonadaceae</taxon>
        <taxon>Cellulomonas</taxon>
    </lineage>
</organism>
<keyword evidence="7" id="KW-1185">Reference proteome</keyword>
<name>A0A512PII3_9CELL</name>
<feature type="transmembrane region" description="Helical" evidence="5">
    <location>
        <begin position="172"/>
        <end position="192"/>
    </location>
</feature>
<protein>
    <submittedName>
        <fullName evidence="6">Membrane protein</fullName>
    </submittedName>
</protein>
<feature type="transmembrane region" description="Helical" evidence="5">
    <location>
        <begin position="20"/>
        <end position="42"/>
    </location>
</feature>
<accession>A0A512PII3</accession>
<evidence type="ECO:0000313" key="7">
    <source>
        <dbReference type="Proteomes" id="UP000321798"/>
    </source>
</evidence>
<feature type="transmembrane region" description="Helical" evidence="5">
    <location>
        <begin position="48"/>
        <end position="69"/>
    </location>
</feature>
<reference evidence="6 7" key="1">
    <citation type="submission" date="2019-07" db="EMBL/GenBank/DDBJ databases">
        <title>Whole genome shotgun sequence of Cellulomonas soli NBRC 109434.</title>
        <authorList>
            <person name="Hosoyama A."/>
            <person name="Uohara A."/>
            <person name="Ohji S."/>
            <person name="Ichikawa N."/>
        </authorList>
    </citation>
    <scope>NUCLEOTIDE SEQUENCE [LARGE SCALE GENOMIC DNA]</scope>
    <source>
        <strain evidence="6 7">NBRC 109434</strain>
    </source>
</reference>
<feature type="transmembrane region" description="Helical" evidence="5">
    <location>
        <begin position="140"/>
        <end position="160"/>
    </location>
</feature>
<dbReference type="GO" id="GO:0005384">
    <property type="term" value="F:manganese ion transmembrane transporter activity"/>
    <property type="evidence" value="ECO:0007669"/>
    <property type="project" value="InterPro"/>
</dbReference>
<keyword evidence="2 5" id="KW-0812">Transmembrane</keyword>
<evidence type="ECO:0000256" key="3">
    <source>
        <dbReference type="ARBA" id="ARBA00022989"/>
    </source>
</evidence>
<gene>
    <name evidence="6" type="ORF">CSO01_37210</name>
</gene>
<proteinExistence type="predicted"/>
<comment type="caution">
    <text evidence="6">The sequence shown here is derived from an EMBL/GenBank/DDBJ whole genome shotgun (WGS) entry which is preliminary data.</text>
</comment>
<dbReference type="GO" id="GO:0030026">
    <property type="term" value="P:intracellular manganese ion homeostasis"/>
    <property type="evidence" value="ECO:0007669"/>
    <property type="project" value="InterPro"/>
</dbReference>
<sequence length="193" mass="19233">MGLSDVLKTGSTPTARSLNWLRAGVLGANDGVVSIAATVVGVAGASTAVSSIAVAGVAALVAGALSMAAGEYVSVSSQRDAEQTALARGQVIPSVVEREHEAELTNPWHAAIASFIAFLLGGVVPLVVVLLPWGGLRVPATFAAVAVALVATGMISARFSGARVQRSVLRNVIGGSIAMAVTYSVGALVGMAV</sequence>
<dbReference type="InterPro" id="IPR008217">
    <property type="entry name" value="Ccc1_fam"/>
</dbReference>